<name>A0A1T4R2S8_9ENTE</name>
<dbReference type="InterPro" id="IPR013830">
    <property type="entry name" value="SGNH_hydro"/>
</dbReference>
<dbReference type="Gene3D" id="3.40.50.1110">
    <property type="entry name" value="SGNH hydrolase"/>
    <property type="match status" value="1"/>
</dbReference>
<dbReference type="AlphaFoldDB" id="A0A1T4R2S8"/>
<dbReference type="STRING" id="263852.SAMN02745116_02415"/>
<dbReference type="RefSeq" id="WP_078808313.1">
    <property type="nucleotide sequence ID" value="NZ_FUXI01000038.1"/>
</dbReference>
<evidence type="ECO:0000259" key="1">
    <source>
        <dbReference type="Pfam" id="PF13472"/>
    </source>
</evidence>
<evidence type="ECO:0000313" key="3">
    <source>
        <dbReference type="Proteomes" id="UP000190328"/>
    </source>
</evidence>
<accession>A0A1T4R2S8</accession>
<dbReference type="PANTHER" id="PTHR43784:SF2">
    <property type="entry name" value="GDSL-LIKE LIPASE_ACYLHYDROLASE, PUTATIVE (AFU_ORTHOLOGUE AFUA_2G00820)-RELATED"/>
    <property type="match status" value="1"/>
</dbReference>
<keyword evidence="3" id="KW-1185">Reference proteome</keyword>
<dbReference type="PANTHER" id="PTHR43784">
    <property type="entry name" value="GDSL-LIKE LIPASE/ACYLHYDROLASE, PUTATIVE (AFU_ORTHOLOGUE AFUA_2G00820)-RELATED"/>
    <property type="match status" value="1"/>
</dbReference>
<dbReference type="InterPro" id="IPR053140">
    <property type="entry name" value="GDSL_Rv0518-like"/>
</dbReference>
<organism evidence="2 3">
    <name type="scientific">Pilibacter termitis</name>
    <dbReference type="NCBI Taxonomy" id="263852"/>
    <lineage>
        <taxon>Bacteria</taxon>
        <taxon>Bacillati</taxon>
        <taxon>Bacillota</taxon>
        <taxon>Bacilli</taxon>
        <taxon>Lactobacillales</taxon>
        <taxon>Enterococcaceae</taxon>
        <taxon>Pilibacter</taxon>
    </lineage>
</organism>
<dbReference type="Proteomes" id="UP000190328">
    <property type="component" value="Unassembled WGS sequence"/>
</dbReference>
<reference evidence="2 3" key="1">
    <citation type="submission" date="2017-02" db="EMBL/GenBank/DDBJ databases">
        <authorList>
            <person name="Peterson S.W."/>
        </authorList>
    </citation>
    <scope>NUCLEOTIDE SEQUENCE [LARGE SCALE GENOMIC DNA]</scope>
    <source>
        <strain evidence="2 3">ATCC BAA-1030</strain>
    </source>
</reference>
<feature type="domain" description="SGNH hydrolase-type esterase" evidence="1">
    <location>
        <begin position="182"/>
        <end position="371"/>
    </location>
</feature>
<evidence type="ECO:0000313" key="2">
    <source>
        <dbReference type="EMBL" id="SKA10051.1"/>
    </source>
</evidence>
<dbReference type="EMBL" id="FUXI01000038">
    <property type="protein sequence ID" value="SKA10051.1"/>
    <property type="molecule type" value="Genomic_DNA"/>
</dbReference>
<dbReference type="Pfam" id="PF13472">
    <property type="entry name" value="Lipase_GDSL_2"/>
    <property type="match status" value="1"/>
</dbReference>
<sequence length="388" mass="44876">MRKKWANVWSYTQQDYRSSPSTIENQVQIVRIRSNHVTNQLKLRFSNEYGMETIKFHKVLVRVLEEKTLNVREEKVVHVAGKEEISIFPASNLISDTLTFEVKYGMILEIETHLKKPTVLHSGTVSYSRRELEVFNYVGDNRTFVEQKELFQMVKDNTRMFYVYGISGVDFLVNEKVKTIVAFGDSLTQQGFWVDHLKGRLFQEKQHEIAILNRGIGGSRMLKGQNPKNDVFTRHGNAGLFRFEKELFMYGEIDSAICFHGINDLISRHDGGNEYEFSFEDILLGFTQYANLAHQHNVKAYIATITPMKHSIFFNESFEKERQAVNEWIREQRYFDGVFDFEKAVVDKNDSALLAYDYDCGDGLHLSDKGGKALAESIDLAMLLGNER</sequence>
<gene>
    <name evidence="2" type="ORF">SAMN02745116_02415</name>
</gene>
<proteinExistence type="predicted"/>
<protein>
    <submittedName>
        <fullName evidence="2">Lysophospholipase L1</fullName>
    </submittedName>
</protein>
<dbReference type="SUPFAM" id="SSF52266">
    <property type="entry name" value="SGNH hydrolase"/>
    <property type="match status" value="1"/>
</dbReference>
<dbReference type="OrthoDB" id="1828825at2"/>
<dbReference type="InterPro" id="IPR036514">
    <property type="entry name" value="SGNH_hydro_sf"/>
</dbReference>